<accession>A0A378R9K7</accession>
<feature type="compositionally biased region" description="Acidic residues" evidence="1">
    <location>
        <begin position="40"/>
        <end position="52"/>
    </location>
</feature>
<dbReference type="Proteomes" id="UP000255279">
    <property type="component" value="Unassembled WGS sequence"/>
</dbReference>
<organism evidence="2 3">
    <name type="scientific">Moraxella caviae</name>
    <dbReference type="NCBI Taxonomy" id="34060"/>
    <lineage>
        <taxon>Bacteria</taxon>
        <taxon>Pseudomonadati</taxon>
        <taxon>Pseudomonadota</taxon>
        <taxon>Gammaproteobacteria</taxon>
        <taxon>Moraxellales</taxon>
        <taxon>Moraxellaceae</taxon>
        <taxon>Moraxella</taxon>
    </lineage>
</organism>
<feature type="region of interest" description="Disordered" evidence="1">
    <location>
        <begin position="21"/>
        <end position="58"/>
    </location>
</feature>
<protein>
    <submittedName>
        <fullName evidence="2">Uncharacterized protein</fullName>
    </submittedName>
</protein>
<dbReference type="AlphaFoldDB" id="A0A378R9K7"/>
<evidence type="ECO:0000256" key="1">
    <source>
        <dbReference type="SAM" id="MobiDB-lite"/>
    </source>
</evidence>
<reference evidence="2 3" key="1">
    <citation type="submission" date="2018-06" db="EMBL/GenBank/DDBJ databases">
        <authorList>
            <consortium name="Pathogen Informatics"/>
            <person name="Doyle S."/>
        </authorList>
    </citation>
    <scope>NUCLEOTIDE SEQUENCE [LARGE SCALE GENOMIC DNA]</scope>
    <source>
        <strain evidence="2 3">NCTC10293</strain>
    </source>
</reference>
<evidence type="ECO:0000313" key="2">
    <source>
        <dbReference type="EMBL" id="STZ14419.1"/>
    </source>
</evidence>
<dbReference type="RefSeq" id="WP_242620088.1">
    <property type="nucleotide sequence ID" value="NZ_CAACXO010000006.1"/>
</dbReference>
<dbReference type="EMBL" id="UGQE01000004">
    <property type="protein sequence ID" value="STZ14419.1"/>
    <property type="molecule type" value="Genomic_DNA"/>
</dbReference>
<sequence length="143" mass="16120">MTKDELIERLIAEASELVQEELASRMQADDNHAKSHADADDSDDAPSDDERADLDKAEQKFGIQEALLEFVEQEDGVMVLRDTKSQDDPLVTISFSPKVKEMVGGDVAFIGQQMIHAAVASVMQRQMNFWHAHIYDEEPEHYS</sequence>
<gene>
    <name evidence="2" type="ORF">NCTC10293_02013</name>
</gene>
<feature type="compositionally biased region" description="Basic and acidic residues" evidence="1">
    <location>
        <begin position="27"/>
        <end position="39"/>
    </location>
</feature>
<proteinExistence type="predicted"/>
<evidence type="ECO:0000313" key="3">
    <source>
        <dbReference type="Proteomes" id="UP000255279"/>
    </source>
</evidence>
<name>A0A378R9K7_9GAMM</name>